<dbReference type="Proteomes" id="UP000261174">
    <property type="component" value="Unassembled WGS sequence"/>
</dbReference>
<gene>
    <name evidence="3" type="ORF">DXN04_02350</name>
</gene>
<dbReference type="Gene3D" id="2.60.40.10">
    <property type="entry name" value="Immunoglobulins"/>
    <property type="match status" value="1"/>
</dbReference>
<dbReference type="AlphaFoldDB" id="A0A3E1P894"/>
<dbReference type="Pfam" id="PF13585">
    <property type="entry name" value="CHU_C"/>
    <property type="match status" value="1"/>
</dbReference>
<keyword evidence="1" id="KW-0732">Signal</keyword>
<protein>
    <submittedName>
        <fullName evidence="3">Gliding motility-associated C-terminal domain-containing protein</fullName>
    </submittedName>
</protein>
<dbReference type="NCBIfam" id="TIGR04131">
    <property type="entry name" value="Bac_Flav_CTERM"/>
    <property type="match status" value="1"/>
</dbReference>
<dbReference type="EMBL" id="QTJV01000001">
    <property type="protein sequence ID" value="RFM36367.1"/>
    <property type="molecule type" value="Genomic_DNA"/>
</dbReference>
<dbReference type="SUPFAM" id="SSF49299">
    <property type="entry name" value="PKD domain"/>
    <property type="match status" value="1"/>
</dbReference>
<dbReference type="InterPro" id="IPR013783">
    <property type="entry name" value="Ig-like_fold"/>
</dbReference>
<dbReference type="InterPro" id="IPR026341">
    <property type="entry name" value="T9SS_type_B"/>
</dbReference>
<sequence length="553" mass="60215">MRNLYLIPVVLLVLLGSTTAQASTPFTYNSTCQNDSIRFIIATADRDGIDSVKWYYGDPASGKYDSSKAINGVHLYNTLGDYTITLVAYRSGVEDISTNTITVVAPVPYDFGPTDSTLCEGSTITLTAPYVAGASYLWQDSSTGQSIVVDTMQTYKVKINGCLVPDSMNVFYTPEPEIELGNDVILCLGETLQLDATAQNCTFSWNTGETTPDIIVHSDTARAAFTYIVNANAKGCGTFIDSIRIAFGGTEHPYSLGPDTLLCPDETVIIDGSTSGATAYLWSTGATTPTVSASRPADLWCYATINNTCNVIDSIRVRYNALRNVNLGNDTIICKGEKLVLTADFGTGTYRWQDTSKQATYYVTKTGFYYVRAQIGRCVSSDTVHVQIEDTLRVSLGRDTVLCSGEVYTLYPKGAGNNYKWQDSSTVAVFKVNTAGIYAVVAQNTCGTAIDSVEVGFKDCDCQVWLPSGFSPNGDGNNDLFRPKYKCPLQSFSISVYDRWGAQIYYTTDPDIGWTGSKNGTRVPVGTYVYVMEYTVQKSGEHVRKTGAITVIH</sequence>
<feature type="domain" description="PKD" evidence="2">
    <location>
        <begin position="51"/>
        <end position="88"/>
    </location>
</feature>
<dbReference type="InterPro" id="IPR035986">
    <property type="entry name" value="PKD_dom_sf"/>
</dbReference>
<reference evidence="3 4" key="1">
    <citation type="submission" date="2018-08" db="EMBL/GenBank/DDBJ databases">
        <title>Chitinophaga sp. K20C18050901, a novel bacterium isolated from forest soil.</title>
        <authorList>
            <person name="Wang C."/>
        </authorList>
    </citation>
    <scope>NUCLEOTIDE SEQUENCE [LARGE SCALE GENOMIC DNA]</scope>
    <source>
        <strain evidence="3 4">K20C18050901</strain>
    </source>
</reference>
<feature type="signal peptide" evidence="1">
    <location>
        <begin position="1"/>
        <end position="22"/>
    </location>
</feature>
<proteinExistence type="predicted"/>
<feature type="chain" id="PRO_5017719896" evidence="1">
    <location>
        <begin position="23"/>
        <end position="553"/>
    </location>
</feature>
<dbReference type="PROSITE" id="PS50093">
    <property type="entry name" value="PKD"/>
    <property type="match status" value="1"/>
</dbReference>
<organism evidence="3 4">
    <name type="scientific">Chitinophaga silvisoli</name>
    <dbReference type="NCBI Taxonomy" id="2291814"/>
    <lineage>
        <taxon>Bacteria</taxon>
        <taxon>Pseudomonadati</taxon>
        <taxon>Bacteroidota</taxon>
        <taxon>Chitinophagia</taxon>
        <taxon>Chitinophagales</taxon>
        <taxon>Chitinophagaceae</taxon>
        <taxon>Chitinophaga</taxon>
    </lineage>
</organism>
<accession>A0A3E1P894</accession>
<keyword evidence="4" id="KW-1185">Reference proteome</keyword>
<evidence type="ECO:0000313" key="3">
    <source>
        <dbReference type="EMBL" id="RFM36367.1"/>
    </source>
</evidence>
<evidence type="ECO:0000256" key="1">
    <source>
        <dbReference type="SAM" id="SignalP"/>
    </source>
</evidence>
<dbReference type="InterPro" id="IPR000601">
    <property type="entry name" value="PKD_dom"/>
</dbReference>
<comment type="caution">
    <text evidence="3">The sequence shown here is derived from an EMBL/GenBank/DDBJ whole genome shotgun (WGS) entry which is preliminary data.</text>
</comment>
<evidence type="ECO:0000313" key="4">
    <source>
        <dbReference type="Proteomes" id="UP000261174"/>
    </source>
</evidence>
<name>A0A3E1P894_9BACT</name>
<evidence type="ECO:0000259" key="2">
    <source>
        <dbReference type="PROSITE" id="PS50093"/>
    </source>
</evidence>